<dbReference type="EMBL" id="JBBPBM010000024">
    <property type="protein sequence ID" value="KAK8542368.1"/>
    <property type="molecule type" value="Genomic_DNA"/>
</dbReference>
<evidence type="ECO:0000313" key="2">
    <source>
        <dbReference type="Proteomes" id="UP001472677"/>
    </source>
</evidence>
<keyword evidence="2" id="KW-1185">Reference proteome</keyword>
<organism evidence="1 2">
    <name type="scientific">Hibiscus sabdariffa</name>
    <name type="common">roselle</name>
    <dbReference type="NCBI Taxonomy" id="183260"/>
    <lineage>
        <taxon>Eukaryota</taxon>
        <taxon>Viridiplantae</taxon>
        <taxon>Streptophyta</taxon>
        <taxon>Embryophyta</taxon>
        <taxon>Tracheophyta</taxon>
        <taxon>Spermatophyta</taxon>
        <taxon>Magnoliopsida</taxon>
        <taxon>eudicotyledons</taxon>
        <taxon>Gunneridae</taxon>
        <taxon>Pentapetalae</taxon>
        <taxon>rosids</taxon>
        <taxon>malvids</taxon>
        <taxon>Malvales</taxon>
        <taxon>Malvaceae</taxon>
        <taxon>Malvoideae</taxon>
        <taxon>Hibiscus</taxon>
    </lineage>
</organism>
<sequence>MKSLPLKTLEIQEKVAGFSEAPTDSPFIQSFDNKDVVEEVNKSLTKGKCSTQSSVRSTQWKPFRVPKIGESDLVVSTLQVPAEPEFARDIYTSSGHMENVTNPTNMLANPIKVDANCNMLNPKTDVPNVDSAHPTAKDQPLTIAHIQGREADIRVMSELNRALDKKDIDGAQKYERHHIGKQKWRMLYKRMPLIKSTEPENGSISYQKHLDSKLPRNSKQVPSELITSCVATLLMIRERFAIGEQKQGYWMPQESPARTARASFSACCLSVITSSDLRELAGLSQSGDAPSSMGEPFWNWLGMSTIILARIQLGSIDHVSFPTVRGLLMLLWLV</sequence>
<gene>
    <name evidence="1" type="ORF">V6N12_014966</name>
</gene>
<reference evidence="1 2" key="1">
    <citation type="journal article" date="2024" name="G3 (Bethesda)">
        <title>Genome assembly of Hibiscus sabdariffa L. provides insights into metabolisms of medicinal natural products.</title>
        <authorList>
            <person name="Kim T."/>
        </authorList>
    </citation>
    <scope>NUCLEOTIDE SEQUENCE [LARGE SCALE GENOMIC DNA]</scope>
    <source>
        <strain evidence="1">TK-2024</strain>
        <tissue evidence="1">Old leaves</tissue>
    </source>
</reference>
<comment type="caution">
    <text evidence="1">The sequence shown here is derived from an EMBL/GenBank/DDBJ whole genome shotgun (WGS) entry which is preliminary data.</text>
</comment>
<protein>
    <submittedName>
        <fullName evidence="1">Uncharacterized protein</fullName>
    </submittedName>
</protein>
<evidence type="ECO:0000313" key="1">
    <source>
        <dbReference type="EMBL" id="KAK8542368.1"/>
    </source>
</evidence>
<dbReference type="Proteomes" id="UP001472677">
    <property type="component" value="Unassembled WGS sequence"/>
</dbReference>
<accession>A0ABR2DLR5</accession>
<name>A0ABR2DLR5_9ROSI</name>
<proteinExistence type="predicted"/>